<gene>
    <name evidence="1" type="ORF">QH73_0017805</name>
</gene>
<evidence type="ECO:0000313" key="1">
    <source>
        <dbReference type="EMBL" id="NHC36473.1"/>
    </source>
</evidence>
<dbReference type="InterPro" id="IPR052927">
    <property type="entry name" value="DCC_oxidoreductase"/>
</dbReference>
<dbReference type="GO" id="GO:0015035">
    <property type="term" value="F:protein-disulfide reductase activity"/>
    <property type="evidence" value="ECO:0007669"/>
    <property type="project" value="InterPro"/>
</dbReference>
<dbReference type="Pfam" id="PF04134">
    <property type="entry name" value="DCC1-like"/>
    <property type="match status" value="1"/>
</dbReference>
<protein>
    <submittedName>
        <fullName evidence="1">DUF393 domain-containing protein</fullName>
    </submittedName>
</protein>
<sequence length="149" mass="16907">MNQYIVIFDGNCNLCTTLVQLLEKLDQGQKFRYVSMQDETALQQWGITSQDCELGMILIDANTPNRRWQGTAAAEEIGRLLPMGEIFVNAYRSLPGLKWIGDRTYEQIRDNRYTLFGKRDTTYQTVYTADCGCASGEVGSRESEVGKEN</sequence>
<dbReference type="Proteomes" id="UP000031532">
    <property type="component" value="Unassembled WGS sequence"/>
</dbReference>
<dbReference type="RefSeq" id="WP_039716074.1">
    <property type="nucleotide sequence ID" value="NZ_JTJC03000005.1"/>
</dbReference>
<dbReference type="EMBL" id="JTJC03000005">
    <property type="protein sequence ID" value="NHC36473.1"/>
    <property type="molecule type" value="Genomic_DNA"/>
</dbReference>
<reference evidence="1 2" key="1">
    <citation type="journal article" date="2015" name="Genome Announc.">
        <title>Draft Genome Sequence of the Terrestrial Cyanobacterium Scytonema millei VB511283, Isolated from Eastern India.</title>
        <authorList>
            <person name="Sen D."/>
            <person name="Chandrababunaidu M.M."/>
            <person name="Singh D."/>
            <person name="Sanghi N."/>
            <person name="Ghorai A."/>
            <person name="Mishra G.P."/>
            <person name="Madduluri M."/>
            <person name="Adhikary S.P."/>
            <person name="Tripathy S."/>
        </authorList>
    </citation>
    <scope>NUCLEOTIDE SEQUENCE [LARGE SCALE GENOMIC DNA]</scope>
    <source>
        <strain evidence="1 2">VB511283</strain>
    </source>
</reference>
<proteinExistence type="predicted"/>
<dbReference type="PANTHER" id="PTHR33639:SF2">
    <property type="entry name" value="DUF393 DOMAIN-CONTAINING PROTEIN"/>
    <property type="match status" value="1"/>
</dbReference>
<evidence type="ECO:0000313" key="2">
    <source>
        <dbReference type="Proteomes" id="UP000031532"/>
    </source>
</evidence>
<dbReference type="PANTHER" id="PTHR33639">
    <property type="entry name" value="THIOL-DISULFIDE OXIDOREDUCTASE DCC"/>
    <property type="match status" value="1"/>
</dbReference>
<dbReference type="OrthoDB" id="9785438at2"/>
<keyword evidence="2" id="KW-1185">Reference proteome</keyword>
<accession>A0A9X5E7U4</accession>
<name>A0A9X5E7U4_9CYAN</name>
<dbReference type="InterPro" id="IPR007263">
    <property type="entry name" value="DCC1-like"/>
</dbReference>
<comment type="caution">
    <text evidence="1">The sequence shown here is derived from an EMBL/GenBank/DDBJ whole genome shotgun (WGS) entry which is preliminary data.</text>
</comment>
<organism evidence="1 2">
    <name type="scientific">Scytonema millei VB511283</name>
    <dbReference type="NCBI Taxonomy" id="1245923"/>
    <lineage>
        <taxon>Bacteria</taxon>
        <taxon>Bacillati</taxon>
        <taxon>Cyanobacteriota</taxon>
        <taxon>Cyanophyceae</taxon>
        <taxon>Nostocales</taxon>
        <taxon>Scytonemataceae</taxon>
        <taxon>Scytonema</taxon>
    </lineage>
</organism>
<dbReference type="AlphaFoldDB" id="A0A9X5E7U4"/>